<gene>
    <name evidence="4" type="ORF">J3R75_003479</name>
</gene>
<comment type="caution">
    <text evidence="4">The sequence shown here is derived from an EMBL/GenBank/DDBJ whole genome shotgun (WGS) entry which is preliminary data.</text>
</comment>
<dbReference type="InterPro" id="IPR036291">
    <property type="entry name" value="NAD(P)-bd_dom_sf"/>
</dbReference>
<dbReference type="InterPro" id="IPR050463">
    <property type="entry name" value="Gfo/Idh/MocA_oxidrdct_glycsds"/>
</dbReference>
<dbReference type="AlphaFoldDB" id="A0AAE4ARC7"/>
<feature type="domain" description="GFO/IDH/MocA-like oxidoreductase" evidence="3">
    <location>
        <begin position="130"/>
        <end position="255"/>
    </location>
</feature>
<dbReference type="InterPro" id="IPR055170">
    <property type="entry name" value="GFO_IDH_MocA-like_dom"/>
</dbReference>
<reference evidence="4" key="1">
    <citation type="submission" date="2023-07" db="EMBL/GenBank/DDBJ databases">
        <title>Genomic Encyclopedia of Type Strains, Phase IV (KMG-IV): sequencing the most valuable type-strain genomes for metagenomic binning, comparative biology and taxonomic classification.</title>
        <authorList>
            <person name="Goeker M."/>
        </authorList>
    </citation>
    <scope>NUCLEOTIDE SEQUENCE</scope>
    <source>
        <strain evidence="4">DSM 24202</strain>
    </source>
</reference>
<keyword evidence="5" id="KW-1185">Reference proteome</keyword>
<feature type="domain" description="Gfo/Idh/MocA-like oxidoreductase N-terminal" evidence="2">
    <location>
        <begin position="3"/>
        <end position="121"/>
    </location>
</feature>
<dbReference type="EMBL" id="JAUSVL010000001">
    <property type="protein sequence ID" value="MDQ0291372.1"/>
    <property type="molecule type" value="Genomic_DNA"/>
</dbReference>
<sequence length="334" mass="36038">MKKIALVGCAHIHTPNFVKKLVARPDIQVVSVWDHDDARAQKNAAELKSSCVATPDAIWQDKSIDAVVICSETNRHGDLVIQAAQAGKHLFVEKPLGFSAADGWAMAAAIKKAGVLFQTGYFMRGLPIHQFIKQQLQAGAFGKVTRIRHSNCHGGSLGGWFDKDWRWMADPAIAGCGAFGDLGTHSLDIILWWLGVAPDRVTANIEVVTKRYGDCDESGEGLLRFPDGCTATLAAGWVDVANPVTFLVSGTEGHAHISNGQLFFTSKHVEGADGKSPWTALPEAQPHAFDLFLDAVNGKKTALVSASEAALRSAVMEAMYASAKDQRWHKPVMA</sequence>
<dbReference type="PANTHER" id="PTHR43818">
    <property type="entry name" value="BCDNA.GH03377"/>
    <property type="match status" value="1"/>
</dbReference>
<name>A0AAE4ARC7_9BACT</name>
<evidence type="ECO:0000313" key="4">
    <source>
        <dbReference type="EMBL" id="MDQ0291372.1"/>
    </source>
</evidence>
<evidence type="ECO:0000259" key="2">
    <source>
        <dbReference type="Pfam" id="PF01408"/>
    </source>
</evidence>
<protein>
    <submittedName>
        <fullName evidence="4">Dehydrogenase</fullName>
    </submittedName>
</protein>
<organism evidence="4 5">
    <name type="scientific">Oligosphaera ethanolica</name>
    <dbReference type="NCBI Taxonomy" id="760260"/>
    <lineage>
        <taxon>Bacteria</taxon>
        <taxon>Pseudomonadati</taxon>
        <taxon>Lentisphaerota</taxon>
        <taxon>Oligosphaeria</taxon>
        <taxon>Oligosphaerales</taxon>
        <taxon>Oligosphaeraceae</taxon>
        <taxon>Oligosphaera</taxon>
    </lineage>
</organism>
<proteinExistence type="predicted"/>
<dbReference type="Gene3D" id="3.30.360.10">
    <property type="entry name" value="Dihydrodipicolinate Reductase, domain 2"/>
    <property type="match status" value="1"/>
</dbReference>
<evidence type="ECO:0000313" key="5">
    <source>
        <dbReference type="Proteomes" id="UP001238163"/>
    </source>
</evidence>
<dbReference type="GO" id="GO:0016491">
    <property type="term" value="F:oxidoreductase activity"/>
    <property type="evidence" value="ECO:0007669"/>
    <property type="project" value="UniProtKB-KW"/>
</dbReference>
<dbReference type="PANTHER" id="PTHR43818:SF11">
    <property type="entry name" value="BCDNA.GH03377"/>
    <property type="match status" value="1"/>
</dbReference>
<keyword evidence="1" id="KW-0560">Oxidoreductase</keyword>
<accession>A0AAE4ARC7</accession>
<dbReference type="Pfam" id="PF22725">
    <property type="entry name" value="GFO_IDH_MocA_C3"/>
    <property type="match status" value="1"/>
</dbReference>
<evidence type="ECO:0000259" key="3">
    <source>
        <dbReference type="Pfam" id="PF22725"/>
    </source>
</evidence>
<dbReference type="Proteomes" id="UP001238163">
    <property type="component" value="Unassembled WGS sequence"/>
</dbReference>
<dbReference type="SUPFAM" id="SSF55347">
    <property type="entry name" value="Glyceraldehyde-3-phosphate dehydrogenase-like, C-terminal domain"/>
    <property type="match status" value="1"/>
</dbReference>
<dbReference type="SUPFAM" id="SSF51735">
    <property type="entry name" value="NAD(P)-binding Rossmann-fold domains"/>
    <property type="match status" value="1"/>
</dbReference>
<dbReference type="GO" id="GO:0000166">
    <property type="term" value="F:nucleotide binding"/>
    <property type="evidence" value="ECO:0007669"/>
    <property type="project" value="InterPro"/>
</dbReference>
<dbReference type="RefSeq" id="WP_307264074.1">
    <property type="nucleotide sequence ID" value="NZ_JAUSVL010000001.1"/>
</dbReference>
<dbReference type="Gene3D" id="3.40.50.720">
    <property type="entry name" value="NAD(P)-binding Rossmann-like Domain"/>
    <property type="match status" value="1"/>
</dbReference>
<dbReference type="Pfam" id="PF01408">
    <property type="entry name" value="GFO_IDH_MocA"/>
    <property type="match status" value="1"/>
</dbReference>
<evidence type="ECO:0000256" key="1">
    <source>
        <dbReference type="ARBA" id="ARBA00023002"/>
    </source>
</evidence>
<dbReference type="InterPro" id="IPR000683">
    <property type="entry name" value="Gfo/Idh/MocA-like_OxRdtase_N"/>
</dbReference>